<dbReference type="eggNOG" id="KOG0017">
    <property type="taxonomic scope" value="Eukaryota"/>
</dbReference>
<evidence type="ECO:0000313" key="1">
    <source>
        <dbReference type="EMBL" id="EOY13386.1"/>
    </source>
</evidence>
<dbReference type="Gramene" id="EOY13386">
    <property type="protein sequence ID" value="EOY13386"/>
    <property type="gene ID" value="TCM_031950"/>
</dbReference>
<dbReference type="EMBL" id="CM001885">
    <property type="protein sequence ID" value="EOY13386.1"/>
    <property type="molecule type" value="Genomic_DNA"/>
</dbReference>
<dbReference type="HOGENOM" id="CLU_812358_0_0_1"/>
<evidence type="ECO:0008006" key="3">
    <source>
        <dbReference type="Google" id="ProtNLM"/>
    </source>
</evidence>
<dbReference type="PANTHER" id="PTHR11439:SF498">
    <property type="entry name" value="DNAK FAMILY PROTEIN"/>
    <property type="match status" value="1"/>
</dbReference>
<reference evidence="1 2" key="1">
    <citation type="journal article" date="2013" name="Genome Biol.">
        <title>The genome sequence of the most widely cultivated cacao type and its use to identify candidate genes regulating pod color.</title>
        <authorList>
            <person name="Motamayor J.C."/>
            <person name="Mockaitis K."/>
            <person name="Schmutz J."/>
            <person name="Haiminen N."/>
            <person name="Iii D.L."/>
            <person name="Cornejo O."/>
            <person name="Findley S.D."/>
            <person name="Zheng P."/>
            <person name="Utro F."/>
            <person name="Royaert S."/>
            <person name="Saski C."/>
            <person name="Jenkins J."/>
            <person name="Podicheti R."/>
            <person name="Zhao M."/>
            <person name="Scheffler B.E."/>
            <person name="Stack J.C."/>
            <person name="Feltus F.A."/>
            <person name="Mustiga G.M."/>
            <person name="Amores F."/>
            <person name="Phillips W."/>
            <person name="Marelli J.P."/>
            <person name="May G.D."/>
            <person name="Shapiro H."/>
            <person name="Ma J."/>
            <person name="Bustamante C.D."/>
            <person name="Schnell R.J."/>
            <person name="Main D."/>
            <person name="Gilbert D."/>
            <person name="Parida L."/>
            <person name="Kuhn D.N."/>
        </authorList>
    </citation>
    <scope>NUCLEOTIDE SEQUENCE [LARGE SCALE GENOMIC DNA]</scope>
    <source>
        <strain evidence="2">cv. Matina 1-6</strain>
    </source>
</reference>
<keyword evidence="2" id="KW-1185">Reference proteome</keyword>
<dbReference type="InParanoid" id="A0A061F8K5"/>
<accession>A0A061F8K5</accession>
<dbReference type="PANTHER" id="PTHR11439">
    <property type="entry name" value="GAG-POL-RELATED RETROTRANSPOSON"/>
    <property type="match status" value="1"/>
</dbReference>
<dbReference type="STRING" id="3641.A0A061F8K5"/>
<sequence>MDSASDIWNTLKQNYGHQDDTRICNLQYTLENVIQVVKSQIILMDLIPALDKVYSLVLREEAQRNLMFQVQPTLESSTILVGFPDDLKFTKGKNNGRKGKAIANNVSAANDVLVEEYQVDQEEEISGNTFMDNDWGGWGLFKIQNDVVERKRQHILMVAKGLMRQSKVKLNAAGDVERFKARLVVKGYNQVPACNWSLSQLDVNNAFLNGHLKEDVYMELPQGYIVKGECPPNTKKYALDLLIEQGLLEAKPVSTPIDYNHKLTKVKDEEKLPNPTNYRQLINKLGQEHLLAAHRVLKYPKASPGQGILMKSKSNMEMLGYCDSDLKSKKQSVVARSSAEAE</sequence>
<protein>
    <recommendedName>
        <fullName evidence="3">Reverse transcriptase Ty1/copia-type domain-containing protein</fullName>
    </recommendedName>
</protein>
<dbReference type="AlphaFoldDB" id="A0A061F8K5"/>
<gene>
    <name evidence="1" type="ORF">TCM_031950</name>
</gene>
<name>A0A061F8K5_THECC</name>
<dbReference type="Proteomes" id="UP000026915">
    <property type="component" value="Chromosome 7"/>
</dbReference>
<organism evidence="1 2">
    <name type="scientific">Theobroma cacao</name>
    <name type="common">Cacao</name>
    <name type="synonym">Cocoa</name>
    <dbReference type="NCBI Taxonomy" id="3641"/>
    <lineage>
        <taxon>Eukaryota</taxon>
        <taxon>Viridiplantae</taxon>
        <taxon>Streptophyta</taxon>
        <taxon>Embryophyta</taxon>
        <taxon>Tracheophyta</taxon>
        <taxon>Spermatophyta</taxon>
        <taxon>Magnoliopsida</taxon>
        <taxon>eudicotyledons</taxon>
        <taxon>Gunneridae</taxon>
        <taxon>Pentapetalae</taxon>
        <taxon>rosids</taxon>
        <taxon>malvids</taxon>
        <taxon>Malvales</taxon>
        <taxon>Malvaceae</taxon>
        <taxon>Byttnerioideae</taxon>
        <taxon>Theobroma</taxon>
    </lineage>
</organism>
<evidence type="ECO:0000313" key="2">
    <source>
        <dbReference type="Proteomes" id="UP000026915"/>
    </source>
</evidence>
<proteinExistence type="predicted"/>